<dbReference type="EMBL" id="GL698596">
    <property type="protein sequence ID" value="EFY84960.1"/>
    <property type="molecule type" value="Genomic_DNA"/>
</dbReference>
<name>E9EGJ4_METAQ</name>
<evidence type="ECO:0000256" key="1">
    <source>
        <dbReference type="SAM" id="MobiDB-lite"/>
    </source>
</evidence>
<dbReference type="HOGENOM" id="CLU_050554_0_1_1"/>
<proteinExistence type="predicted"/>
<keyword evidence="3" id="KW-1185">Reference proteome</keyword>
<accession>E9EGJ4</accession>
<reference evidence="2 3" key="1">
    <citation type="journal article" date="2011" name="PLoS Genet.">
        <title>Genome sequencing and comparative transcriptomics of the model entomopathogenic fungi Metarhizium anisopliae and M. acridum.</title>
        <authorList>
            <person name="Gao Q."/>
            <person name="Jin K."/>
            <person name="Ying S.H."/>
            <person name="Zhang Y."/>
            <person name="Xiao G."/>
            <person name="Shang Y."/>
            <person name="Duan Z."/>
            <person name="Hu X."/>
            <person name="Xie X.Q."/>
            <person name="Zhou G."/>
            <person name="Peng G."/>
            <person name="Luo Z."/>
            <person name="Huang W."/>
            <person name="Wang B."/>
            <person name="Fang W."/>
            <person name="Wang S."/>
            <person name="Zhong Y."/>
            <person name="Ma L.J."/>
            <person name="St Leger R.J."/>
            <person name="Zhao G.P."/>
            <person name="Pei Y."/>
            <person name="Feng M.G."/>
            <person name="Xia Y."/>
            <person name="Wang C."/>
        </authorList>
    </citation>
    <scope>NUCLEOTIDE SEQUENCE [LARGE SCALE GENOMIC DNA]</scope>
    <source>
        <strain evidence="2 3">CQMa 102</strain>
    </source>
</reference>
<protein>
    <recommendedName>
        <fullName evidence="4">Endonuclease III</fullName>
    </recommendedName>
</protein>
<dbReference type="OrthoDB" id="4676at2759"/>
<evidence type="ECO:0000313" key="2">
    <source>
        <dbReference type="EMBL" id="EFY84960.1"/>
    </source>
</evidence>
<dbReference type="STRING" id="655827.E9EGJ4"/>
<dbReference type="AlphaFoldDB" id="E9EGJ4"/>
<sequence length="305" mass="34423">MVQTRKQSREKDEATAADQKAQDEAARNAQSPSKLASHHPLEKNHHRGQKHESGDEMVSDLKSAINNKASDGQGLQQQLHRILNKHKETPLQQLVDEKWPASKIVMVHILNALLSSTRISHHIALATLRCLVDEDYHDLKTLHESSWQERTEILTNGGYTHYRERTATYLGDLADLMRQKYGKILLRQSVRAFLHLCINHANHAYKDDDASKILSATEQGAKLRSILTGRLKEIKGLGPVGCDIFLATVQGFCPNVAPYLDRRNLDMAKKIGLTDDLEAIFEALRSSPMDMARLEEALTSERLDR</sequence>
<evidence type="ECO:0000313" key="3">
    <source>
        <dbReference type="Proteomes" id="UP000002499"/>
    </source>
</evidence>
<evidence type="ECO:0008006" key="4">
    <source>
        <dbReference type="Google" id="ProtNLM"/>
    </source>
</evidence>
<gene>
    <name evidence="2" type="ORF">MAC_08992</name>
</gene>
<dbReference type="InParanoid" id="E9EGJ4"/>
<feature type="region of interest" description="Disordered" evidence="1">
    <location>
        <begin position="1"/>
        <end position="57"/>
    </location>
</feature>
<dbReference type="Proteomes" id="UP000002499">
    <property type="component" value="Unassembled WGS sequence"/>
</dbReference>
<organism evidence="3">
    <name type="scientific">Metarhizium acridum (strain CQMa 102)</name>
    <dbReference type="NCBI Taxonomy" id="655827"/>
    <lineage>
        <taxon>Eukaryota</taxon>
        <taxon>Fungi</taxon>
        <taxon>Dikarya</taxon>
        <taxon>Ascomycota</taxon>
        <taxon>Pezizomycotina</taxon>
        <taxon>Sordariomycetes</taxon>
        <taxon>Hypocreomycetidae</taxon>
        <taxon>Hypocreales</taxon>
        <taxon>Clavicipitaceae</taxon>
        <taxon>Metarhizium</taxon>
    </lineage>
</organism>
<feature type="compositionally biased region" description="Basic and acidic residues" evidence="1">
    <location>
        <begin position="7"/>
        <end position="26"/>
    </location>
</feature>
<dbReference type="eggNOG" id="ENOG502S5UV">
    <property type="taxonomic scope" value="Eukaryota"/>
</dbReference>